<reference evidence="2 3" key="1">
    <citation type="submission" date="2020-06" db="EMBL/GenBank/DDBJ databases">
        <title>Methanolobus halotolerans sp. nov., isolated from a saline lake Tus in Siberia.</title>
        <authorList>
            <person name="Shen Y."/>
            <person name="Chen S.-C."/>
            <person name="Lai M.-C."/>
            <person name="Huang H.-H."/>
            <person name="Chiu H.-H."/>
            <person name="Tang S.-L."/>
            <person name="Rogozin D.Y."/>
            <person name="Degermendzhy A.G."/>
        </authorList>
    </citation>
    <scope>NUCLEOTIDE SEQUENCE [LARGE SCALE GENOMIC DNA]</scope>
    <source>
        <strain evidence="2 3">DSM 21339</strain>
    </source>
</reference>
<protein>
    <recommendedName>
        <fullName evidence="4">S-layer protein</fullName>
    </recommendedName>
</protein>
<accession>A0A7D5IMV3</accession>
<keyword evidence="1" id="KW-0812">Transmembrane</keyword>
<dbReference type="EMBL" id="CP058215">
    <property type="protein sequence ID" value="QLC49185.1"/>
    <property type="molecule type" value="Genomic_DNA"/>
</dbReference>
<keyword evidence="3" id="KW-1185">Reference proteome</keyword>
<organism evidence="2 3">
    <name type="scientific">Methanolobus zinderi</name>
    <dbReference type="NCBI Taxonomy" id="536044"/>
    <lineage>
        <taxon>Archaea</taxon>
        <taxon>Methanobacteriati</taxon>
        <taxon>Methanobacteriota</taxon>
        <taxon>Stenosarchaea group</taxon>
        <taxon>Methanomicrobia</taxon>
        <taxon>Methanosarcinales</taxon>
        <taxon>Methanosarcinaceae</taxon>
        <taxon>Methanolobus</taxon>
    </lineage>
</organism>
<dbReference type="AlphaFoldDB" id="A0A7D5IMV3"/>
<name>A0A7D5IMV3_9EURY</name>
<evidence type="ECO:0000256" key="1">
    <source>
        <dbReference type="SAM" id="Phobius"/>
    </source>
</evidence>
<evidence type="ECO:0008006" key="4">
    <source>
        <dbReference type="Google" id="ProtNLM"/>
    </source>
</evidence>
<keyword evidence="1" id="KW-1133">Transmembrane helix</keyword>
<keyword evidence="1" id="KW-0472">Membrane</keyword>
<dbReference type="OrthoDB" id="65070at2157"/>
<feature type="transmembrane region" description="Helical" evidence="1">
    <location>
        <begin position="386"/>
        <end position="406"/>
    </location>
</feature>
<dbReference type="RefSeq" id="WP_176964248.1">
    <property type="nucleotide sequence ID" value="NZ_CP058215.1"/>
</dbReference>
<dbReference type="PANTHER" id="PTHR35902">
    <property type="entry name" value="S-LAYER DOMAIN-LIKE PROTEIN-RELATED"/>
    <property type="match status" value="1"/>
</dbReference>
<dbReference type="GeneID" id="55820476"/>
<dbReference type="KEGG" id="mzi:HWN40_02335"/>
<sequence length="414" mass="45833">MLNSSVPGKILKYAISFAIILLLLSMPATAAEGADLQVSILRYEPIPAEIGEYVTVWVKLENLGYARGDDVKIRMVPEYPFSLDSQSNAIKEIGILTPDNAAVEEFRLFVDNDAREGIETIEVWYQEDTDNTWYKEEFDIQVGSTTFDSRGNVQLQGSPGIEPEVFMPGDRGTVQIMLMNMATTNTVTVDGEEYDTNARVQSATLEAPEGIVVTTDTYYGNGVIGPGESLNLTYNVMVEDDVEDGTYYLQLSTVGSSHVYNNNWRIPLEVDSSAVRVIPSTPLRIEDGEGTIEFDVANIHPNVLSSVSIQLEAEGFEFSPAEYFIGTMDPDELFTIEFDANAIDPEDELSSELVISADYRNGMNDHGSVVNVREIEHALVEEDNQLGIAIGVLIVVAIAVAGYMMYRRRKEKEE</sequence>
<gene>
    <name evidence="2" type="ORF">HWN40_02335</name>
</gene>
<dbReference type="Proteomes" id="UP000509594">
    <property type="component" value="Chromosome"/>
</dbReference>
<evidence type="ECO:0000313" key="3">
    <source>
        <dbReference type="Proteomes" id="UP000509594"/>
    </source>
</evidence>
<proteinExistence type="predicted"/>
<dbReference type="PANTHER" id="PTHR35902:SF3">
    <property type="entry name" value="NPCBM-ASSOCIATED, NEW3 DOMAIN OF ALPHA-GALACTOSIDASE"/>
    <property type="match status" value="1"/>
</dbReference>
<evidence type="ECO:0000313" key="2">
    <source>
        <dbReference type="EMBL" id="QLC49185.1"/>
    </source>
</evidence>